<dbReference type="GO" id="GO:0016987">
    <property type="term" value="F:sigma factor activity"/>
    <property type="evidence" value="ECO:0007669"/>
    <property type="project" value="TreeGrafter"/>
</dbReference>
<accession>A1TF22</accession>
<proteinExistence type="predicted"/>
<dbReference type="InterPro" id="IPR052704">
    <property type="entry name" value="ECF_Sigma-70_Domain"/>
</dbReference>
<dbReference type="KEGG" id="mva:Mvan_5000"/>
<dbReference type="PANTHER" id="PTHR30173">
    <property type="entry name" value="SIGMA 19 FACTOR"/>
    <property type="match status" value="1"/>
</dbReference>
<evidence type="ECO:0000313" key="2">
    <source>
        <dbReference type="EMBL" id="ABM15772.1"/>
    </source>
</evidence>
<dbReference type="PANTHER" id="PTHR30173:SF43">
    <property type="entry name" value="ECF RNA POLYMERASE SIGMA FACTOR SIGI-RELATED"/>
    <property type="match status" value="1"/>
</dbReference>
<dbReference type="HOGENOM" id="CLU_1114874_0_0_11"/>
<dbReference type="EMBL" id="CP000511">
    <property type="protein sequence ID" value="ABM15772.1"/>
    <property type="molecule type" value="Genomic_DNA"/>
</dbReference>
<evidence type="ECO:0000313" key="3">
    <source>
        <dbReference type="Proteomes" id="UP000009159"/>
    </source>
</evidence>
<reference evidence="2" key="1">
    <citation type="submission" date="2006-12" db="EMBL/GenBank/DDBJ databases">
        <title>Complete sequence of Mycobacterium vanbaalenii PYR-1.</title>
        <authorList>
            <consortium name="US DOE Joint Genome Institute"/>
            <person name="Copeland A."/>
            <person name="Lucas S."/>
            <person name="Lapidus A."/>
            <person name="Barry K."/>
            <person name="Detter J.C."/>
            <person name="Glavina del Rio T."/>
            <person name="Hammon N."/>
            <person name="Israni S."/>
            <person name="Dalin E."/>
            <person name="Tice H."/>
            <person name="Pitluck S."/>
            <person name="Singan V."/>
            <person name="Schmutz J."/>
            <person name="Larimer F."/>
            <person name="Land M."/>
            <person name="Hauser L."/>
            <person name="Kyrpides N."/>
            <person name="Anderson I.J."/>
            <person name="Miller C."/>
            <person name="Richardson P."/>
        </authorList>
    </citation>
    <scope>NUCLEOTIDE SEQUENCE [LARGE SCALE GENOMIC DNA]</scope>
    <source>
        <strain evidence="2">PYR-1</strain>
    </source>
</reference>
<feature type="compositionally biased region" description="Basic residues" evidence="1">
    <location>
        <begin position="8"/>
        <end position="30"/>
    </location>
</feature>
<sequence>MLSGQCGTRRRRRDRQNRHGHGNDRGRRRMTGVDARKPTLVELLDERRYLLDMVTGTPGWAAHAELVVRLTYRRWFALAPHDRARIGDPRNWLARVARRICSDVTGSAAPVGAQPPIVTDDGPAAEDAHDAVVHAFAAGCCAGDGAALHALLAESVTSVADTGGGLRLDPAPVRGAVRVNGFLCGLFASQPELAMTERWVNGAVGLAVYRRAEVVAVLALDVRRRRVHHVWIVLNPDKLRGWNRLRVNV</sequence>
<keyword evidence="3" id="KW-1185">Reference proteome</keyword>
<evidence type="ECO:0000256" key="1">
    <source>
        <dbReference type="SAM" id="MobiDB-lite"/>
    </source>
</evidence>
<dbReference type="InterPro" id="IPR032710">
    <property type="entry name" value="NTF2-like_dom_sf"/>
</dbReference>
<feature type="region of interest" description="Disordered" evidence="1">
    <location>
        <begin position="1"/>
        <end position="34"/>
    </location>
</feature>
<dbReference type="Proteomes" id="UP000009159">
    <property type="component" value="Chromosome"/>
</dbReference>
<organism evidence="2 3">
    <name type="scientific">Mycolicibacterium vanbaalenii (strain DSM 7251 / JCM 13017 / BCRC 16820 / KCTC 9966 / NRRL B-24157 / PYR-1)</name>
    <name type="common">Mycobacterium vanbaalenii</name>
    <dbReference type="NCBI Taxonomy" id="350058"/>
    <lineage>
        <taxon>Bacteria</taxon>
        <taxon>Bacillati</taxon>
        <taxon>Actinomycetota</taxon>
        <taxon>Actinomycetes</taxon>
        <taxon>Mycobacteriales</taxon>
        <taxon>Mycobacteriaceae</taxon>
        <taxon>Mycolicibacterium</taxon>
    </lineage>
</organism>
<dbReference type="eggNOG" id="COG1595">
    <property type="taxonomic scope" value="Bacteria"/>
</dbReference>
<dbReference type="STRING" id="350058.Mvan_5000"/>
<dbReference type="AlphaFoldDB" id="A1TF22"/>
<name>A1TF22_MYCVP</name>
<protein>
    <submittedName>
        <fullName evidence="2">RNA polymerase sigma factor</fullName>
    </submittedName>
</protein>
<dbReference type="SUPFAM" id="SSF54427">
    <property type="entry name" value="NTF2-like"/>
    <property type="match status" value="1"/>
</dbReference>
<gene>
    <name evidence="2" type="ordered locus">Mvan_5000</name>
</gene>